<gene>
    <name evidence="9" type="primary">LOC103507743</name>
</gene>
<evidence type="ECO:0000256" key="5">
    <source>
        <dbReference type="SAM" id="MobiDB-lite"/>
    </source>
</evidence>
<dbReference type="Proteomes" id="UP000079169">
    <property type="component" value="Unplaced"/>
</dbReference>
<keyword evidence="4 6" id="KW-0472">Membrane</keyword>
<evidence type="ECO:0000256" key="4">
    <source>
        <dbReference type="ARBA" id="ARBA00023136"/>
    </source>
</evidence>
<dbReference type="PANTHER" id="PTHR45638">
    <property type="entry name" value="CYCLIC NUCLEOTIDE-GATED CATION CHANNEL SUBUNIT A"/>
    <property type="match status" value="1"/>
</dbReference>
<dbReference type="GO" id="GO:0005221">
    <property type="term" value="F:intracellularly cyclic nucleotide-activated monoatomic cation channel activity"/>
    <property type="evidence" value="ECO:0007669"/>
    <property type="project" value="InterPro"/>
</dbReference>
<sequence>MDTGDEYEVGDSGQPDDGNCHAGRRPRCRRKKVHHSTVVNPDSNLYFYWLLIITCCVLYNLWTLIVRQSFPELQENGAKFWFFCDYTTDTFIVLDILVQFRTGYLEQGLMVYNSMKLAGHYVKSRAFMLDIISLLPLDLLYFKIGVNPMLRFPRFLKVYRVYDYYYIVESRTVYPNLWRVVNLVHILLIFAHWFGCFYYLLSQAEGFYGDWVYPYRVGEFSTLTRKYLGSIYWSTLTLTTIGDLPQPETDVE</sequence>
<evidence type="ECO:0000256" key="1">
    <source>
        <dbReference type="ARBA" id="ARBA00004141"/>
    </source>
</evidence>
<evidence type="ECO:0000256" key="6">
    <source>
        <dbReference type="SAM" id="Phobius"/>
    </source>
</evidence>
<evidence type="ECO:0000259" key="7">
    <source>
        <dbReference type="Pfam" id="PF00520"/>
    </source>
</evidence>
<comment type="subcellular location">
    <subcellularLocation>
        <location evidence="1">Membrane</location>
        <topology evidence="1">Multi-pass membrane protein</topology>
    </subcellularLocation>
</comment>
<keyword evidence="8" id="KW-1185">Reference proteome</keyword>
<evidence type="ECO:0000313" key="8">
    <source>
        <dbReference type="Proteomes" id="UP000079169"/>
    </source>
</evidence>
<feature type="domain" description="Ion transport" evidence="7">
    <location>
        <begin position="46"/>
        <end position="251"/>
    </location>
</feature>
<evidence type="ECO:0000256" key="2">
    <source>
        <dbReference type="ARBA" id="ARBA00022692"/>
    </source>
</evidence>
<feature type="transmembrane region" description="Helical" evidence="6">
    <location>
        <begin position="46"/>
        <end position="66"/>
    </location>
</feature>
<dbReference type="RefSeq" id="XP_008470470.1">
    <property type="nucleotide sequence ID" value="XM_008472248.2"/>
</dbReference>
<feature type="transmembrane region" description="Helical" evidence="6">
    <location>
        <begin position="180"/>
        <end position="201"/>
    </location>
</feature>
<keyword evidence="2 6" id="KW-0812">Transmembrane</keyword>
<dbReference type="STRING" id="121845.A0A1S3CYN5"/>
<organism evidence="8 9">
    <name type="scientific">Diaphorina citri</name>
    <name type="common">Asian citrus psyllid</name>
    <dbReference type="NCBI Taxonomy" id="121845"/>
    <lineage>
        <taxon>Eukaryota</taxon>
        <taxon>Metazoa</taxon>
        <taxon>Ecdysozoa</taxon>
        <taxon>Arthropoda</taxon>
        <taxon>Hexapoda</taxon>
        <taxon>Insecta</taxon>
        <taxon>Pterygota</taxon>
        <taxon>Neoptera</taxon>
        <taxon>Paraneoptera</taxon>
        <taxon>Hemiptera</taxon>
        <taxon>Sternorrhyncha</taxon>
        <taxon>Psylloidea</taxon>
        <taxon>Psyllidae</taxon>
        <taxon>Diaphorininae</taxon>
        <taxon>Diaphorina</taxon>
    </lineage>
</organism>
<dbReference type="PaxDb" id="121845-A0A1S3CYN5"/>
<dbReference type="GO" id="GO:0044877">
    <property type="term" value="F:protein-containing complex binding"/>
    <property type="evidence" value="ECO:0007669"/>
    <property type="project" value="TreeGrafter"/>
</dbReference>
<feature type="region of interest" description="Disordered" evidence="5">
    <location>
        <begin position="1"/>
        <end position="25"/>
    </location>
</feature>
<dbReference type="GO" id="GO:0016020">
    <property type="term" value="C:membrane"/>
    <property type="evidence" value="ECO:0007669"/>
    <property type="project" value="UniProtKB-SubCell"/>
</dbReference>
<dbReference type="GeneID" id="103507743"/>
<evidence type="ECO:0000256" key="3">
    <source>
        <dbReference type="ARBA" id="ARBA00022989"/>
    </source>
</evidence>
<dbReference type="KEGG" id="dci:103507743"/>
<name>A0A1S3CYN5_DIACI</name>
<proteinExistence type="predicted"/>
<evidence type="ECO:0000313" key="9">
    <source>
        <dbReference type="RefSeq" id="XP_008470470.1"/>
    </source>
</evidence>
<keyword evidence="3 6" id="KW-1133">Transmembrane helix</keyword>
<dbReference type="Pfam" id="PF00520">
    <property type="entry name" value="Ion_trans"/>
    <property type="match status" value="1"/>
</dbReference>
<protein>
    <submittedName>
        <fullName evidence="9">Cyclic nucleotide-gated channel cone photoreceptor subunit alpha-like</fullName>
    </submittedName>
</protein>
<dbReference type="Gene3D" id="1.10.287.70">
    <property type="match status" value="1"/>
</dbReference>
<dbReference type="InterPro" id="IPR005821">
    <property type="entry name" value="Ion_trans_dom"/>
</dbReference>
<dbReference type="PANTHER" id="PTHR45638:SF7">
    <property type="entry name" value="CYCLIC NUCLEOTIDE-GATED ION CHANNEL-LIKE, ISOFORM E"/>
    <property type="match status" value="1"/>
</dbReference>
<dbReference type="SUPFAM" id="SSF81324">
    <property type="entry name" value="Voltage-gated potassium channels"/>
    <property type="match status" value="1"/>
</dbReference>
<reference evidence="9" key="1">
    <citation type="submission" date="2025-08" db="UniProtKB">
        <authorList>
            <consortium name="RefSeq"/>
        </authorList>
    </citation>
    <scope>IDENTIFICATION</scope>
</reference>
<dbReference type="AlphaFoldDB" id="A0A1S3CYN5"/>
<dbReference type="OMA" id="ISEHYGL"/>
<accession>A0A1S3CYN5</accession>
<dbReference type="InterPro" id="IPR050866">
    <property type="entry name" value="CNG_cation_channel"/>
</dbReference>